<name>A0A5D4G0E7_9CORY</name>
<organism evidence="2 3">
    <name type="scientific">Corynebacterium urealyticum</name>
    <dbReference type="NCBI Taxonomy" id="43771"/>
    <lineage>
        <taxon>Bacteria</taxon>
        <taxon>Bacillati</taxon>
        <taxon>Actinomycetota</taxon>
        <taxon>Actinomycetes</taxon>
        <taxon>Mycobacteriales</taxon>
        <taxon>Corynebacteriaceae</taxon>
        <taxon>Corynebacterium</taxon>
    </lineage>
</organism>
<accession>A0A5D4G0E7</accession>
<dbReference type="InterPro" id="IPR043129">
    <property type="entry name" value="ATPase_NBD"/>
</dbReference>
<evidence type="ECO:0000256" key="1">
    <source>
        <dbReference type="ARBA" id="ARBA00006479"/>
    </source>
</evidence>
<sequence>MSTEQASSAEWAGITVGIDVGGSAIKAGFVDTRSHCLVGERFTAPTPQPATPERVAGAAAALATQVLAQEVGAELTTPAGPGGFRALRIGVAIPSVVTNQEARTAANIAPSWVGTRPAALFDDALRQALSGGTSGSSSLQVEWFFLNDADAAGISECGPFSADEAADPEYSRLFLTLGTGIGSALFRGARLYPNTELGHLTVLTDDGSPSAAEHWASAAVKARQNLTFPEWAARLSTVLNTYVALLRPQELILGGGISAEAERWLPMLNLEESSARVSIARHFNSAGVIGAGLAAAWDLRP</sequence>
<dbReference type="InterPro" id="IPR000600">
    <property type="entry name" value="ROK"/>
</dbReference>
<protein>
    <submittedName>
        <fullName evidence="2">ROK family protein</fullName>
    </submittedName>
</protein>
<dbReference type="PANTHER" id="PTHR18964">
    <property type="entry name" value="ROK (REPRESSOR, ORF, KINASE) FAMILY"/>
    <property type="match status" value="1"/>
</dbReference>
<dbReference type="PANTHER" id="PTHR18964:SF146">
    <property type="entry name" value="POLYPHOSPHATE GLUCOKINASE"/>
    <property type="match status" value="1"/>
</dbReference>
<dbReference type="SUPFAM" id="SSF53067">
    <property type="entry name" value="Actin-like ATPase domain"/>
    <property type="match status" value="1"/>
</dbReference>
<comment type="caution">
    <text evidence="2">The sequence shown here is derived from an EMBL/GenBank/DDBJ whole genome shotgun (WGS) entry which is preliminary data.</text>
</comment>
<proteinExistence type="inferred from homology"/>
<dbReference type="Proteomes" id="UP000324726">
    <property type="component" value="Unassembled WGS sequence"/>
</dbReference>
<comment type="similarity">
    <text evidence="1">Belongs to the ROK (NagC/XylR) family.</text>
</comment>
<dbReference type="Gene3D" id="3.30.420.40">
    <property type="match status" value="2"/>
</dbReference>
<dbReference type="RefSeq" id="WP_148811703.1">
    <property type="nucleotide sequence ID" value="NZ_VSZI01000001.1"/>
</dbReference>
<dbReference type="CDD" id="cd24058">
    <property type="entry name" value="ASKHA_NBD_ROK_PPGK"/>
    <property type="match status" value="1"/>
</dbReference>
<evidence type="ECO:0000313" key="2">
    <source>
        <dbReference type="EMBL" id="TYR20030.1"/>
    </source>
</evidence>
<reference evidence="2 3" key="1">
    <citation type="submission" date="2019-08" db="EMBL/GenBank/DDBJ databases">
        <title>Draft genome of C. urealyticum strain VH4248.</title>
        <authorList>
            <person name="Navas J."/>
        </authorList>
    </citation>
    <scope>NUCLEOTIDE SEQUENCE [LARGE SCALE GENOMIC DNA]</scope>
    <source>
        <strain evidence="2 3">VH4248</strain>
    </source>
</reference>
<gene>
    <name evidence="2" type="ORF">FYJ87_03290</name>
</gene>
<evidence type="ECO:0000313" key="3">
    <source>
        <dbReference type="Proteomes" id="UP000324726"/>
    </source>
</evidence>
<dbReference type="AlphaFoldDB" id="A0A5D4G0E7"/>
<dbReference type="EMBL" id="VSZI01000001">
    <property type="protein sequence ID" value="TYR20030.1"/>
    <property type="molecule type" value="Genomic_DNA"/>
</dbReference>